<protein>
    <submittedName>
        <fullName evidence="3">Enoyl-CoA hydratase/isomerase family protein</fullName>
    </submittedName>
</protein>
<dbReference type="Pfam" id="PF00378">
    <property type="entry name" value="ECH_1"/>
    <property type="match status" value="1"/>
</dbReference>
<dbReference type="InterPro" id="IPR001753">
    <property type="entry name" value="Enoyl-CoA_hydra/iso"/>
</dbReference>
<evidence type="ECO:0000256" key="1">
    <source>
        <dbReference type="ARBA" id="ARBA00005254"/>
    </source>
</evidence>
<dbReference type="RefSeq" id="WP_200692779.1">
    <property type="nucleotide sequence ID" value="NZ_JAVREX010000017.1"/>
</dbReference>
<comment type="caution">
    <text evidence="3">The sequence shown here is derived from an EMBL/GenBank/DDBJ whole genome shotgun (WGS) entry which is preliminary data.</text>
</comment>
<evidence type="ECO:0000313" key="3">
    <source>
        <dbReference type="EMBL" id="MDT0431850.1"/>
    </source>
</evidence>
<evidence type="ECO:0000313" key="4">
    <source>
        <dbReference type="Proteomes" id="UP001183777"/>
    </source>
</evidence>
<reference evidence="4" key="1">
    <citation type="submission" date="2023-07" db="EMBL/GenBank/DDBJ databases">
        <title>30 novel species of actinomycetes from the DSMZ collection.</title>
        <authorList>
            <person name="Nouioui I."/>
        </authorList>
    </citation>
    <scope>NUCLEOTIDE SEQUENCE [LARGE SCALE GENOMIC DNA]</scope>
    <source>
        <strain evidence="4">DSM 41770</strain>
    </source>
</reference>
<dbReference type="InterPro" id="IPR018376">
    <property type="entry name" value="Enoyl-CoA_hyd/isom_CS"/>
</dbReference>
<dbReference type="EMBL" id="JAVREX010000017">
    <property type="protein sequence ID" value="MDT0431850.1"/>
    <property type="molecule type" value="Genomic_DNA"/>
</dbReference>
<dbReference type="Gene3D" id="3.90.226.10">
    <property type="entry name" value="2-enoyl-CoA Hydratase, Chain A, domain 1"/>
    <property type="match status" value="1"/>
</dbReference>
<dbReference type="InterPro" id="IPR029045">
    <property type="entry name" value="ClpP/crotonase-like_dom_sf"/>
</dbReference>
<comment type="similarity">
    <text evidence="1 2">Belongs to the enoyl-CoA hydratase/isomerase family.</text>
</comment>
<name>A0ABU2RTL3_9ACTN</name>
<dbReference type="CDD" id="cd06558">
    <property type="entry name" value="crotonase-like"/>
    <property type="match status" value="1"/>
</dbReference>
<proteinExistence type="inferred from homology"/>
<organism evidence="3 4">
    <name type="scientific">Streptomyces salyersiae</name>
    <dbReference type="NCBI Taxonomy" id="3075530"/>
    <lineage>
        <taxon>Bacteria</taxon>
        <taxon>Bacillati</taxon>
        <taxon>Actinomycetota</taxon>
        <taxon>Actinomycetes</taxon>
        <taxon>Kitasatosporales</taxon>
        <taxon>Streptomycetaceae</taxon>
        <taxon>Streptomyces</taxon>
    </lineage>
</organism>
<dbReference type="InterPro" id="IPR051683">
    <property type="entry name" value="Enoyl-CoA_Hydratase/Isomerase"/>
</dbReference>
<gene>
    <name evidence="3" type="ORF">RM649_29965</name>
</gene>
<dbReference type="PROSITE" id="PS00166">
    <property type="entry name" value="ENOYL_COA_HYDRATASE"/>
    <property type="match status" value="1"/>
</dbReference>
<sequence>MNDLTLTRTAPSHRAIEVEQEGPVLHVRLNPERGDDVLDVTALDALVALLDGLHERPDVRVLVLSSLGEDFCLGADRNEYQEALAADPTGGALRRIADKAHRLCQALEGTHAVTVARLHGRVVGAGLALASYCDLRAGADSCRFRMPEVGVGLPPAWGGAMGRLIAEAGAARIREFMLTCEVFDAATAHRLGLLHKVAPLDQLDHAVAGWTRPLVRRSPEALVLTKRMLNGYARADRTADVSLLDSHLLTAQLNQPRSS</sequence>
<accession>A0ABU2RTL3</accession>
<dbReference type="PANTHER" id="PTHR42964:SF1">
    <property type="entry name" value="POLYKETIDE BIOSYNTHESIS ENOYL-COA HYDRATASE PKSH-RELATED"/>
    <property type="match status" value="1"/>
</dbReference>
<dbReference type="PANTHER" id="PTHR42964">
    <property type="entry name" value="ENOYL-COA HYDRATASE"/>
    <property type="match status" value="1"/>
</dbReference>
<keyword evidence="4" id="KW-1185">Reference proteome</keyword>
<dbReference type="SUPFAM" id="SSF52096">
    <property type="entry name" value="ClpP/crotonase"/>
    <property type="match status" value="1"/>
</dbReference>
<dbReference type="Proteomes" id="UP001183777">
    <property type="component" value="Unassembled WGS sequence"/>
</dbReference>
<evidence type="ECO:0000256" key="2">
    <source>
        <dbReference type="RuleBase" id="RU003707"/>
    </source>
</evidence>